<keyword evidence="7" id="KW-0456">Lyase</keyword>
<keyword evidence="6" id="KW-0238">DNA-binding</keyword>
<evidence type="ECO:0000256" key="3">
    <source>
        <dbReference type="ARBA" id="ARBA00022763"/>
    </source>
</evidence>
<evidence type="ECO:0000256" key="2">
    <source>
        <dbReference type="ARBA" id="ARBA00022670"/>
    </source>
</evidence>
<dbReference type="STRING" id="1122133.SAMN02745157_1630"/>
<evidence type="ECO:0000256" key="5">
    <source>
        <dbReference type="ARBA" id="ARBA00023124"/>
    </source>
</evidence>
<name>A0A1M4YV46_9HYPH</name>
<dbReference type="EC" id="3.4.-.-" evidence="8"/>
<dbReference type="AlphaFoldDB" id="A0A1M4YV46"/>
<dbReference type="GO" id="GO:0008233">
    <property type="term" value="F:peptidase activity"/>
    <property type="evidence" value="ECO:0007669"/>
    <property type="project" value="UniProtKB-KW"/>
</dbReference>
<dbReference type="GO" id="GO:0016829">
    <property type="term" value="F:lyase activity"/>
    <property type="evidence" value="ECO:0007669"/>
    <property type="project" value="UniProtKB-KW"/>
</dbReference>
<dbReference type="PANTHER" id="PTHR13604">
    <property type="entry name" value="DC12-RELATED"/>
    <property type="match status" value="1"/>
</dbReference>
<dbReference type="GO" id="GO:0106300">
    <property type="term" value="P:protein-DNA covalent cross-linking repair"/>
    <property type="evidence" value="ECO:0007669"/>
    <property type="project" value="InterPro"/>
</dbReference>
<dbReference type="Gene3D" id="6.10.250.570">
    <property type="match status" value="1"/>
</dbReference>
<proteinExistence type="inferred from homology"/>
<dbReference type="Gene3D" id="3.90.1680.20">
    <property type="match status" value="2"/>
</dbReference>
<dbReference type="GO" id="GO:0003697">
    <property type="term" value="F:single-stranded DNA binding"/>
    <property type="evidence" value="ECO:0007669"/>
    <property type="project" value="InterPro"/>
</dbReference>
<keyword evidence="10" id="KW-1185">Reference proteome</keyword>
<evidence type="ECO:0000256" key="8">
    <source>
        <dbReference type="RuleBase" id="RU364100"/>
    </source>
</evidence>
<comment type="similarity">
    <text evidence="1 8">Belongs to the SOS response-associated peptidase family.</text>
</comment>
<sequence length="246" mass="27177">MHDRGMLAAMCNLYSMMSNPEAIRAFASAMLDSTGNLEPQPGIFPDYLAPIVRNTPDGRELARARWGMPSSSQALFKAATTRADKLRAKGKDVDFPALLKAEPDSGTTNIRNTASRHWTRWLGRENRCVVPFTSFSEFNRDAGGDIWFALDESRPLAFFAGIWVPQWTSVRKIRTGVETSDLYGFLTTEPNAEVDAIHPKAMPVILRTPEAVEAWMTLPTADALVLQRPLPDGSLKIVARGAKQDG</sequence>
<reference evidence="9 10" key="1">
    <citation type="submission" date="2016-11" db="EMBL/GenBank/DDBJ databases">
        <authorList>
            <person name="Jaros S."/>
            <person name="Januszkiewicz K."/>
            <person name="Wedrychowicz H."/>
        </authorList>
    </citation>
    <scope>NUCLEOTIDE SEQUENCE [LARGE SCALE GENOMIC DNA]</scope>
    <source>
        <strain evidence="9 10">DSM 19436</strain>
    </source>
</reference>
<dbReference type="GO" id="GO:0006508">
    <property type="term" value="P:proteolysis"/>
    <property type="evidence" value="ECO:0007669"/>
    <property type="project" value="UniProtKB-KW"/>
</dbReference>
<protein>
    <recommendedName>
        <fullName evidence="8">Abasic site processing protein</fullName>
        <ecNumber evidence="8">3.4.-.-</ecNumber>
    </recommendedName>
</protein>
<dbReference type="Proteomes" id="UP000184485">
    <property type="component" value="Unassembled WGS sequence"/>
</dbReference>
<keyword evidence="5" id="KW-0190">Covalent protein-DNA linkage</keyword>
<evidence type="ECO:0000256" key="6">
    <source>
        <dbReference type="ARBA" id="ARBA00023125"/>
    </source>
</evidence>
<dbReference type="InterPro" id="IPR036590">
    <property type="entry name" value="SRAP-like"/>
</dbReference>
<keyword evidence="2 8" id="KW-0645">Protease</keyword>
<dbReference type="SUPFAM" id="SSF143081">
    <property type="entry name" value="BB1717-like"/>
    <property type="match status" value="1"/>
</dbReference>
<dbReference type="Pfam" id="PF02586">
    <property type="entry name" value="SRAP"/>
    <property type="match status" value="1"/>
</dbReference>
<evidence type="ECO:0000313" key="9">
    <source>
        <dbReference type="EMBL" id="SHF09679.1"/>
    </source>
</evidence>
<keyword evidence="3" id="KW-0227">DNA damage</keyword>
<dbReference type="InterPro" id="IPR003738">
    <property type="entry name" value="SRAP"/>
</dbReference>
<evidence type="ECO:0000256" key="1">
    <source>
        <dbReference type="ARBA" id="ARBA00008136"/>
    </source>
</evidence>
<accession>A0A1M4YV46</accession>
<gene>
    <name evidence="9" type="ORF">SAMN02745157_1630</name>
</gene>
<evidence type="ECO:0000256" key="4">
    <source>
        <dbReference type="ARBA" id="ARBA00022801"/>
    </source>
</evidence>
<organism evidence="9 10">
    <name type="scientific">Kaistia soli DSM 19436</name>
    <dbReference type="NCBI Taxonomy" id="1122133"/>
    <lineage>
        <taxon>Bacteria</taxon>
        <taxon>Pseudomonadati</taxon>
        <taxon>Pseudomonadota</taxon>
        <taxon>Alphaproteobacteria</taxon>
        <taxon>Hyphomicrobiales</taxon>
        <taxon>Kaistiaceae</taxon>
        <taxon>Kaistia</taxon>
    </lineage>
</organism>
<evidence type="ECO:0000256" key="7">
    <source>
        <dbReference type="ARBA" id="ARBA00023239"/>
    </source>
</evidence>
<evidence type="ECO:0000313" key="10">
    <source>
        <dbReference type="Proteomes" id="UP000184485"/>
    </source>
</evidence>
<dbReference type="PANTHER" id="PTHR13604:SF0">
    <property type="entry name" value="ABASIC SITE PROCESSING PROTEIN HMCES"/>
    <property type="match status" value="1"/>
</dbReference>
<keyword evidence="4 8" id="KW-0378">Hydrolase</keyword>
<dbReference type="EMBL" id="FQUP01000001">
    <property type="protein sequence ID" value="SHF09679.1"/>
    <property type="molecule type" value="Genomic_DNA"/>
</dbReference>